<evidence type="ECO:0000313" key="4">
    <source>
        <dbReference type="EMBL" id="CEQ41556.1"/>
    </source>
</evidence>
<keyword evidence="3" id="KW-0472">Membrane</keyword>
<feature type="transmembrane region" description="Helical" evidence="3">
    <location>
        <begin position="182"/>
        <end position="206"/>
    </location>
</feature>
<keyword evidence="3" id="KW-1133">Transmembrane helix</keyword>
<proteinExistence type="predicted"/>
<feature type="coiled-coil region" evidence="1">
    <location>
        <begin position="74"/>
        <end position="105"/>
    </location>
</feature>
<keyword evidence="5" id="KW-1185">Reference proteome</keyword>
<evidence type="ECO:0000256" key="1">
    <source>
        <dbReference type="SAM" id="Coils"/>
    </source>
</evidence>
<dbReference type="EMBL" id="CENE01000015">
    <property type="protein sequence ID" value="CEQ41556.1"/>
    <property type="molecule type" value="Genomic_DNA"/>
</dbReference>
<feature type="transmembrane region" description="Helical" evidence="3">
    <location>
        <begin position="218"/>
        <end position="239"/>
    </location>
</feature>
<sequence length="248" mass="27177">MSYASVAAHNAPPEDQQPHPDASLLERANPPAPSAEDYEGDKVHVVDQDEAEKLRHAIAHAEALESHVDDDFARARAHQQAREAEERQAQLKARAQAELKETTDEVAAVAGGAKATGQQLEREAGKLYAEGKEEAKEKWAEGKQEAKELAGKVEHEAKKDAKKLQKKAAEVEKEGRALAKQYPYAASGLVGVVNLALVAVPAYFAYAHWNEPRWDRRIVSAVGVGLASIFGAESALGWWEYKQEKARK</sequence>
<keyword evidence="1" id="KW-0175">Coiled coil</keyword>
<dbReference type="OrthoDB" id="2553651at2759"/>
<organism evidence="4 5">
    <name type="scientific">Sporidiobolus salmonicolor</name>
    <name type="common">Yeast-like fungus</name>
    <name type="synonym">Sporobolomyces salmonicolor</name>
    <dbReference type="NCBI Taxonomy" id="5005"/>
    <lineage>
        <taxon>Eukaryota</taxon>
        <taxon>Fungi</taxon>
        <taxon>Dikarya</taxon>
        <taxon>Basidiomycota</taxon>
        <taxon>Pucciniomycotina</taxon>
        <taxon>Microbotryomycetes</taxon>
        <taxon>Sporidiobolales</taxon>
        <taxon>Sporidiobolaceae</taxon>
        <taxon>Sporobolomyces</taxon>
    </lineage>
</organism>
<feature type="coiled-coil region" evidence="1">
    <location>
        <begin position="152"/>
        <end position="181"/>
    </location>
</feature>
<protein>
    <submittedName>
        <fullName evidence="4">SPOSA6832_03273-mRNA-1:cds</fullName>
    </submittedName>
</protein>
<gene>
    <name evidence="4" type="primary">SPOSA6832_03273</name>
</gene>
<dbReference type="Proteomes" id="UP000243876">
    <property type="component" value="Unassembled WGS sequence"/>
</dbReference>
<reference evidence="5" key="1">
    <citation type="submission" date="2015-02" db="EMBL/GenBank/DDBJ databases">
        <authorList>
            <person name="Gon?alves P."/>
        </authorList>
    </citation>
    <scope>NUCLEOTIDE SEQUENCE [LARGE SCALE GENOMIC DNA]</scope>
</reference>
<evidence type="ECO:0000256" key="3">
    <source>
        <dbReference type="SAM" id="Phobius"/>
    </source>
</evidence>
<evidence type="ECO:0000256" key="2">
    <source>
        <dbReference type="SAM" id="MobiDB-lite"/>
    </source>
</evidence>
<accession>A0A0D6ENS5</accession>
<feature type="region of interest" description="Disordered" evidence="2">
    <location>
        <begin position="1"/>
        <end position="40"/>
    </location>
</feature>
<evidence type="ECO:0000313" key="5">
    <source>
        <dbReference type="Proteomes" id="UP000243876"/>
    </source>
</evidence>
<name>A0A0D6ENS5_SPOSA</name>
<dbReference type="AlphaFoldDB" id="A0A0D6ENS5"/>
<keyword evidence="3" id="KW-0812">Transmembrane</keyword>